<evidence type="ECO:0000256" key="2">
    <source>
        <dbReference type="ARBA" id="ARBA00022475"/>
    </source>
</evidence>
<feature type="transmembrane region" description="Helical" evidence="6">
    <location>
        <begin position="144"/>
        <end position="163"/>
    </location>
</feature>
<dbReference type="Pfam" id="PF01810">
    <property type="entry name" value="LysE"/>
    <property type="match status" value="1"/>
</dbReference>
<feature type="transmembrane region" description="Helical" evidence="6">
    <location>
        <begin position="74"/>
        <end position="92"/>
    </location>
</feature>
<evidence type="ECO:0000313" key="7">
    <source>
        <dbReference type="EMBL" id="MBO1073138.1"/>
    </source>
</evidence>
<accession>A0ABS3K6Q3</accession>
<proteinExistence type="predicted"/>
<evidence type="ECO:0000256" key="6">
    <source>
        <dbReference type="SAM" id="Phobius"/>
    </source>
</evidence>
<evidence type="ECO:0000256" key="1">
    <source>
        <dbReference type="ARBA" id="ARBA00004651"/>
    </source>
</evidence>
<dbReference type="Proteomes" id="UP001518990">
    <property type="component" value="Unassembled WGS sequence"/>
</dbReference>
<evidence type="ECO:0000313" key="8">
    <source>
        <dbReference type="Proteomes" id="UP001518990"/>
    </source>
</evidence>
<dbReference type="PANTHER" id="PTHR30086">
    <property type="entry name" value="ARGININE EXPORTER PROTEIN ARGO"/>
    <property type="match status" value="1"/>
</dbReference>
<keyword evidence="5 6" id="KW-0472">Membrane</keyword>
<comment type="caution">
    <text evidence="7">The sequence shown here is derived from an EMBL/GenBank/DDBJ whole genome shotgun (WGS) entry which is preliminary data.</text>
</comment>
<evidence type="ECO:0000256" key="3">
    <source>
        <dbReference type="ARBA" id="ARBA00022692"/>
    </source>
</evidence>
<organism evidence="7 8">
    <name type="scientific">Roseomonas marmotae</name>
    <dbReference type="NCBI Taxonomy" id="2768161"/>
    <lineage>
        <taxon>Bacteria</taxon>
        <taxon>Pseudomonadati</taxon>
        <taxon>Pseudomonadota</taxon>
        <taxon>Alphaproteobacteria</taxon>
        <taxon>Acetobacterales</taxon>
        <taxon>Roseomonadaceae</taxon>
        <taxon>Roseomonas</taxon>
    </lineage>
</organism>
<name>A0ABS3K6Q3_9PROT</name>
<feature type="transmembrane region" description="Helical" evidence="6">
    <location>
        <begin position="170"/>
        <end position="191"/>
    </location>
</feature>
<dbReference type="EMBL" id="JACTNF010000001">
    <property type="protein sequence ID" value="MBO1073138.1"/>
    <property type="molecule type" value="Genomic_DNA"/>
</dbReference>
<comment type="subcellular location">
    <subcellularLocation>
        <location evidence="1">Cell membrane</location>
        <topology evidence="1">Multi-pass membrane protein</topology>
    </subcellularLocation>
</comment>
<sequence>MSDTPLFVGLALGFSILTPVGPMGLLCIQRSFAAGMRIGFCTGLGATTVQLGYGALILLGLGSLPEWSGADEKVTDILSGVFLLLAAARILMRRKQGRDASLTPLAAYLSAAALHATAPMPLVLTVSRLSPHLGGDAPGLLGGMLLAALLWWGCLSGGVALLRPWLRPQLLLWLNQVVGMMLTAHGTLALARVRGFMS</sequence>
<evidence type="ECO:0000256" key="4">
    <source>
        <dbReference type="ARBA" id="ARBA00022989"/>
    </source>
</evidence>
<keyword evidence="2" id="KW-1003">Cell membrane</keyword>
<feature type="transmembrane region" description="Helical" evidence="6">
    <location>
        <begin position="6"/>
        <end position="28"/>
    </location>
</feature>
<evidence type="ECO:0000256" key="5">
    <source>
        <dbReference type="ARBA" id="ARBA00023136"/>
    </source>
</evidence>
<keyword evidence="8" id="KW-1185">Reference proteome</keyword>
<feature type="transmembrane region" description="Helical" evidence="6">
    <location>
        <begin position="104"/>
        <end position="124"/>
    </location>
</feature>
<dbReference type="InterPro" id="IPR001123">
    <property type="entry name" value="LeuE-type"/>
</dbReference>
<dbReference type="PANTHER" id="PTHR30086:SF20">
    <property type="entry name" value="ARGININE EXPORTER PROTEIN ARGO-RELATED"/>
    <property type="match status" value="1"/>
</dbReference>
<keyword evidence="4 6" id="KW-1133">Transmembrane helix</keyword>
<gene>
    <name evidence="7" type="ORF">IAI60_00785</name>
</gene>
<feature type="transmembrane region" description="Helical" evidence="6">
    <location>
        <begin position="40"/>
        <end position="62"/>
    </location>
</feature>
<protein>
    <submittedName>
        <fullName evidence="7">LysE family transporter</fullName>
    </submittedName>
</protein>
<keyword evidence="3 6" id="KW-0812">Transmembrane</keyword>
<dbReference type="RefSeq" id="WP_207444760.1">
    <property type="nucleotide sequence ID" value="NZ_JACTNF010000001.1"/>
</dbReference>
<reference evidence="7 8" key="1">
    <citation type="submission" date="2020-09" db="EMBL/GenBank/DDBJ databases">
        <title>Roseomonas.</title>
        <authorList>
            <person name="Zhu W."/>
        </authorList>
    </citation>
    <scope>NUCLEOTIDE SEQUENCE [LARGE SCALE GENOMIC DNA]</scope>
    <source>
        <strain evidence="7 8">1311</strain>
    </source>
</reference>